<dbReference type="PANTHER" id="PTHR46230">
    <property type="match status" value="1"/>
</dbReference>
<keyword evidence="3" id="KW-1185">Reference proteome</keyword>
<dbReference type="RefSeq" id="WP_197310376.1">
    <property type="nucleotide sequence ID" value="NZ_JADZLT010000042.1"/>
</dbReference>
<comment type="caution">
    <text evidence="2">The sequence shown here is derived from an EMBL/GenBank/DDBJ whole genome shotgun (WGS) entry which is preliminary data.</text>
</comment>
<name>A0A931MYR9_9HYPH</name>
<dbReference type="SUPFAM" id="SSF82657">
    <property type="entry name" value="BolA-like"/>
    <property type="match status" value="1"/>
</dbReference>
<gene>
    <name evidence="2" type="ORF">I5731_05545</name>
</gene>
<evidence type="ECO:0000256" key="1">
    <source>
        <dbReference type="RuleBase" id="RU003860"/>
    </source>
</evidence>
<evidence type="ECO:0000313" key="3">
    <source>
        <dbReference type="Proteomes" id="UP000631694"/>
    </source>
</evidence>
<dbReference type="InterPro" id="IPR036065">
    <property type="entry name" value="BolA-like_sf"/>
</dbReference>
<accession>A0A931MYR9</accession>
<dbReference type="PIRSF" id="PIRSF003113">
    <property type="entry name" value="BolA"/>
    <property type="match status" value="1"/>
</dbReference>
<dbReference type="EMBL" id="JADZLT010000042">
    <property type="protein sequence ID" value="MBH0237279.1"/>
    <property type="molecule type" value="Genomic_DNA"/>
</dbReference>
<protein>
    <submittedName>
        <fullName evidence="2">BolA family transcriptional regulator</fullName>
    </submittedName>
</protein>
<comment type="similarity">
    <text evidence="1">Belongs to the BolA/IbaG family.</text>
</comment>
<dbReference type="AlphaFoldDB" id="A0A931MYR9"/>
<dbReference type="GO" id="GO:0016226">
    <property type="term" value="P:iron-sulfur cluster assembly"/>
    <property type="evidence" value="ECO:0007669"/>
    <property type="project" value="TreeGrafter"/>
</dbReference>
<dbReference type="PANTHER" id="PTHR46230:SF7">
    <property type="entry name" value="BOLA-LIKE PROTEIN 1"/>
    <property type="match status" value="1"/>
</dbReference>
<evidence type="ECO:0000313" key="2">
    <source>
        <dbReference type="EMBL" id="MBH0237279.1"/>
    </source>
</evidence>
<sequence>MTRRERILTALTEAFTPREISVVDDSHRHEGHAGWRDGGETHFRIKIVAAAFDGRSRVARHRLVNEVLRPELDSGLHALAIDARGLEDAG</sequence>
<dbReference type="InterPro" id="IPR002634">
    <property type="entry name" value="BolA"/>
</dbReference>
<dbReference type="Gene3D" id="3.30.300.90">
    <property type="entry name" value="BolA-like"/>
    <property type="match status" value="1"/>
</dbReference>
<organism evidence="2 3">
    <name type="scientific">Methylobrevis albus</name>
    <dbReference type="NCBI Taxonomy" id="2793297"/>
    <lineage>
        <taxon>Bacteria</taxon>
        <taxon>Pseudomonadati</taxon>
        <taxon>Pseudomonadota</taxon>
        <taxon>Alphaproteobacteria</taxon>
        <taxon>Hyphomicrobiales</taxon>
        <taxon>Pleomorphomonadaceae</taxon>
        <taxon>Methylobrevis</taxon>
    </lineage>
</organism>
<dbReference type="Proteomes" id="UP000631694">
    <property type="component" value="Unassembled WGS sequence"/>
</dbReference>
<proteinExistence type="inferred from homology"/>
<dbReference type="Pfam" id="PF01722">
    <property type="entry name" value="BolA"/>
    <property type="match status" value="1"/>
</dbReference>
<reference evidence="2" key="1">
    <citation type="submission" date="2020-12" db="EMBL/GenBank/DDBJ databases">
        <title>Methylobrevis albus sp. nov., isolated from fresh water lack sediment.</title>
        <authorList>
            <person name="Zou Q."/>
        </authorList>
    </citation>
    <scope>NUCLEOTIDE SEQUENCE</scope>
    <source>
        <strain evidence="2">L22</strain>
    </source>
</reference>